<dbReference type="Proteomes" id="UP000265742">
    <property type="component" value="Unassembled WGS sequence"/>
</dbReference>
<dbReference type="GO" id="GO:0003700">
    <property type="term" value="F:DNA-binding transcription factor activity"/>
    <property type="evidence" value="ECO:0007669"/>
    <property type="project" value="InterPro"/>
</dbReference>
<dbReference type="InterPro" id="IPR036390">
    <property type="entry name" value="WH_DNA-bd_sf"/>
</dbReference>
<evidence type="ECO:0000259" key="1">
    <source>
        <dbReference type="PROSITE" id="PS50995"/>
    </source>
</evidence>
<dbReference type="Gene3D" id="1.10.10.10">
    <property type="entry name" value="Winged helix-like DNA-binding domain superfamily/Winged helix DNA-binding domain"/>
    <property type="match status" value="1"/>
</dbReference>
<dbReference type="SMART" id="SM00347">
    <property type="entry name" value="HTH_MARR"/>
    <property type="match status" value="1"/>
</dbReference>
<sequence length="176" mass="18802">MLASPTLARPTYTFVGATNRYGVSMSETGAEAGPPRRLRQLVSWQANKVGTIGSRLTLQRMTAAERGDYAVLAALDEFGDLSQAEIGRRLGLDRNDVNAVATRLDGARHVDRRTDPADRRRKVLTLTPSGRAHLGGLQAHAAAVQEALLAGLTSEQQEQLVGLLGLVLKAHGPQSA</sequence>
<evidence type="ECO:0000313" key="3">
    <source>
        <dbReference type="Proteomes" id="UP000265742"/>
    </source>
</evidence>
<evidence type="ECO:0000313" key="2">
    <source>
        <dbReference type="EMBL" id="RIX30221.1"/>
    </source>
</evidence>
<reference evidence="3" key="1">
    <citation type="submission" date="2018-09" db="EMBL/GenBank/DDBJ databases">
        <authorList>
            <person name="Kim I."/>
        </authorList>
    </citation>
    <scope>NUCLEOTIDE SEQUENCE [LARGE SCALE GENOMIC DNA]</scope>
    <source>
        <strain evidence="3">DD4a</strain>
    </source>
</reference>
<dbReference type="InterPro" id="IPR000835">
    <property type="entry name" value="HTH_MarR-typ"/>
</dbReference>
<dbReference type="GO" id="GO:0006950">
    <property type="term" value="P:response to stress"/>
    <property type="evidence" value="ECO:0007669"/>
    <property type="project" value="TreeGrafter"/>
</dbReference>
<dbReference type="PANTHER" id="PTHR33164:SF95">
    <property type="entry name" value="TRANSCRIPTIONAL REGULATOR"/>
    <property type="match status" value="1"/>
</dbReference>
<dbReference type="PANTHER" id="PTHR33164">
    <property type="entry name" value="TRANSCRIPTIONAL REGULATOR, MARR FAMILY"/>
    <property type="match status" value="1"/>
</dbReference>
<dbReference type="InterPro" id="IPR036388">
    <property type="entry name" value="WH-like_DNA-bd_sf"/>
</dbReference>
<proteinExistence type="predicted"/>
<dbReference type="RefSeq" id="WP_119480584.1">
    <property type="nucleotide sequence ID" value="NZ_QXTG01000001.1"/>
</dbReference>
<dbReference type="InterPro" id="IPR039422">
    <property type="entry name" value="MarR/SlyA-like"/>
</dbReference>
<name>A0A3A1U127_9MICO</name>
<protein>
    <submittedName>
        <fullName evidence="2">MarR family transcriptional regulator</fullName>
    </submittedName>
</protein>
<dbReference type="Pfam" id="PF12802">
    <property type="entry name" value="MarR_2"/>
    <property type="match status" value="1"/>
</dbReference>
<dbReference type="AlphaFoldDB" id="A0A3A1U127"/>
<keyword evidence="3" id="KW-1185">Reference proteome</keyword>
<organism evidence="2 3">
    <name type="scientific">Amnibacterium setariae</name>
    <dbReference type="NCBI Taxonomy" id="2306585"/>
    <lineage>
        <taxon>Bacteria</taxon>
        <taxon>Bacillati</taxon>
        <taxon>Actinomycetota</taxon>
        <taxon>Actinomycetes</taxon>
        <taxon>Micrococcales</taxon>
        <taxon>Microbacteriaceae</taxon>
        <taxon>Amnibacterium</taxon>
    </lineage>
</organism>
<accession>A0A3A1U127</accession>
<dbReference type="PRINTS" id="PR00598">
    <property type="entry name" value="HTHMARR"/>
</dbReference>
<dbReference type="PROSITE" id="PS50995">
    <property type="entry name" value="HTH_MARR_2"/>
    <property type="match status" value="1"/>
</dbReference>
<dbReference type="SUPFAM" id="SSF46785">
    <property type="entry name" value="Winged helix' DNA-binding domain"/>
    <property type="match status" value="1"/>
</dbReference>
<feature type="domain" description="HTH marR-type" evidence="1">
    <location>
        <begin position="35"/>
        <end position="169"/>
    </location>
</feature>
<gene>
    <name evidence="2" type="ORF">D1781_01875</name>
</gene>
<dbReference type="EMBL" id="QXTG01000001">
    <property type="protein sequence ID" value="RIX30221.1"/>
    <property type="molecule type" value="Genomic_DNA"/>
</dbReference>
<comment type="caution">
    <text evidence="2">The sequence shown here is derived from an EMBL/GenBank/DDBJ whole genome shotgun (WGS) entry which is preliminary data.</text>
</comment>